<keyword evidence="3" id="KW-1185">Reference proteome</keyword>
<feature type="region of interest" description="Disordered" evidence="1">
    <location>
        <begin position="115"/>
        <end position="185"/>
    </location>
</feature>
<feature type="compositionally biased region" description="Low complexity" evidence="1">
    <location>
        <begin position="136"/>
        <end position="146"/>
    </location>
</feature>
<accession>A0AAN8KCH3</accession>
<sequence length="185" mass="20320">MPPKKRPKIVSPEAEPGVAKTYVQENFGTLPHTIDEVRNGHILHVYMTSGEFSRAECDRQLESLFTTNYGFRTGLHGYKANIQQIVSSILEKYRRVGNPGELLKFKAACEKPFTFPKKAPDSSRNTVTDDSSQPDVVANATQATPVQAPPATPVSILCTPDAPSTARTTPDTTNSMTRSGRSKQR</sequence>
<comment type="caution">
    <text evidence="2">The sequence shown here is derived from an EMBL/GenBank/DDBJ whole genome shotgun (WGS) entry which is preliminary data.</text>
</comment>
<reference evidence="2 3" key="1">
    <citation type="submission" date="2024-01" db="EMBL/GenBank/DDBJ databases">
        <title>The genome of the rayed Mediterranean limpet Patella caerulea (Linnaeus, 1758).</title>
        <authorList>
            <person name="Anh-Thu Weber A."/>
            <person name="Halstead-Nussloch G."/>
        </authorList>
    </citation>
    <scope>NUCLEOTIDE SEQUENCE [LARGE SCALE GENOMIC DNA]</scope>
    <source>
        <strain evidence="2">AATW-2023a</strain>
        <tissue evidence="2">Whole specimen</tissue>
    </source>
</reference>
<dbReference type="AlphaFoldDB" id="A0AAN8KCH3"/>
<evidence type="ECO:0000256" key="1">
    <source>
        <dbReference type="SAM" id="MobiDB-lite"/>
    </source>
</evidence>
<gene>
    <name evidence="2" type="ORF">SNE40_002574</name>
</gene>
<feature type="compositionally biased region" description="Polar residues" evidence="1">
    <location>
        <begin position="122"/>
        <end position="134"/>
    </location>
</feature>
<feature type="compositionally biased region" description="Polar residues" evidence="1">
    <location>
        <begin position="165"/>
        <end position="179"/>
    </location>
</feature>
<proteinExistence type="predicted"/>
<dbReference type="EMBL" id="JAZGQO010000002">
    <property type="protein sequence ID" value="KAK6190784.1"/>
    <property type="molecule type" value="Genomic_DNA"/>
</dbReference>
<evidence type="ECO:0000313" key="3">
    <source>
        <dbReference type="Proteomes" id="UP001347796"/>
    </source>
</evidence>
<organism evidence="2 3">
    <name type="scientific">Patella caerulea</name>
    <name type="common">Rayed Mediterranean limpet</name>
    <dbReference type="NCBI Taxonomy" id="87958"/>
    <lineage>
        <taxon>Eukaryota</taxon>
        <taxon>Metazoa</taxon>
        <taxon>Spiralia</taxon>
        <taxon>Lophotrochozoa</taxon>
        <taxon>Mollusca</taxon>
        <taxon>Gastropoda</taxon>
        <taxon>Patellogastropoda</taxon>
        <taxon>Patelloidea</taxon>
        <taxon>Patellidae</taxon>
        <taxon>Patella</taxon>
    </lineage>
</organism>
<protein>
    <submittedName>
        <fullName evidence="2">Uncharacterized protein</fullName>
    </submittedName>
</protein>
<name>A0AAN8KCH3_PATCE</name>
<dbReference type="Proteomes" id="UP001347796">
    <property type="component" value="Unassembled WGS sequence"/>
</dbReference>
<evidence type="ECO:0000313" key="2">
    <source>
        <dbReference type="EMBL" id="KAK6190784.1"/>
    </source>
</evidence>